<dbReference type="Pfam" id="PF00571">
    <property type="entry name" value="CBS"/>
    <property type="match status" value="2"/>
</dbReference>
<keyword evidence="2" id="KW-0677">Repeat</keyword>
<dbReference type="SMART" id="SM00116">
    <property type="entry name" value="CBS"/>
    <property type="match status" value="2"/>
</dbReference>
<evidence type="ECO:0000256" key="6">
    <source>
        <dbReference type="PIRSR" id="PIRSR004692-3"/>
    </source>
</evidence>
<dbReference type="PIRSF" id="PIRSF004692">
    <property type="entry name" value="KdsD_KpsF"/>
    <property type="match status" value="1"/>
</dbReference>
<dbReference type="GO" id="GO:1901135">
    <property type="term" value="P:carbohydrate derivative metabolic process"/>
    <property type="evidence" value="ECO:0007669"/>
    <property type="project" value="InterPro"/>
</dbReference>
<keyword evidence="11" id="KW-1185">Reference proteome</keyword>
<feature type="site" description="Catalytically relevant" evidence="6">
    <location>
        <position position="122"/>
    </location>
</feature>
<keyword evidence="10" id="KW-0413">Isomerase</keyword>
<dbReference type="CDD" id="cd05014">
    <property type="entry name" value="SIS_Kpsf"/>
    <property type="match status" value="1"/>
</dbReference>
<keyword evidence="5" id="KW-0479">Metal-binding</keyword>
<dbReference type="InterPro" id="IPR046342">
    <property type="entry name" value="CBS_dom_sf"/>
</dbReference>
<evidence type="ECO:0000256" key="5">
    <source>
        <dbReference type="PIRSR" id="PIRSR004692-2"/>
    </source>
</evidence>
<organism evidence="10 11">
    <name type="scientific">Methylibium petroleiphilum (strain ATCC BAA-1232 / LMG 22953 / PM1)</name>
    <dbReference type="NCBI Taxonomy" id="420662"/>
    <lineage>
        <taxon>Bacteria</taxon>
        <taxon>Pseudomonadati</taxon>
        <taxon>Pseudomonadota</taxon>
        <taxon>Betaproteobacteria</taxon>
        <taxon>Burkholderiales</taxon>
        <taxon>Sphaerotilaceae</taxon>
        <taxon>Methylibium</taxon>
    </lineage>
</organism>
<name>A2SMH3_METPP</name>
<evidence type="ECO:0000313" key="11">
    <source>
        <dbReference type="Proteomes" id="UP000000366"/>
    </source>
</evidence>
<feature type="domain" description="CBS" evidence="8">
    <location>
        <begin position="221"/>
        <end position="279"/>
    </location>
</feature>
<dbReference type="Gene3D" id="3.40.50.10490">
    <property type="entry name" value="Glucose-6-phosphate isomerase like protein, domain 1"/>
    <property type="match status" value="1"/>
</dbReference>
<dbReference type="InterPro" id="IPR050986">
    <property type="entry name" value="GutQ/KpsF_isomerases"/>
</dbReference>
<dbReference type="InterPro" id="IPR004800">
    <property type="entry name" value="KdsD/KpsF-type"/>
</dbReference>
<reference evidence="10 11" key="1">
    <citation type="journal article" date="2007" name="J. Bacteriol.">
        <title>Whole-genome analysis of the methyl tert-butyl ether-degrading beta-proteobacterium Methylibium petroleiphilum PM1.</title>
        <authorList>
            <person name="Kane S.R."/>
            <person name="Chakicherla A.Y."/>
            <person name="Chain P.S.G."/>
            <person name="Schmidt R."/>
            <person name="Shin M.W."/>
            <person name="Legler T.C."/>
            <person name="Scow K.M."/>
            <person name="Larimer F.W."/>
            <person name="Lucas S.M."/>
            <person name="Richardson P.M."/>
            <person name="Hristova K.R."/>
        </authorList>
    </citation>
    <scope>NUCLEOTIDE SEQUENCE [LARGE SCALE GENOMIC DNA]</scope>
    <source>
        <strain evidence="11">ATCC BAA-1232 / LMG 22953 / PM1</strain>
    </source>
</reference>
<dbReference type="SUPFAM" id="SSF53697">
    <property type="entry name" value="SIS domain"/>
    <property type="match status" value="1"/>
</dbReference>
<dbReference type="eggNOG" id="COG0517">
    <property type="taxonomic scope" value="Bacteria"/>
</dbReference>
<feature type="domain" description="CBS" evidence="8">
    <location>
        <begin position="288"/>
        <end position="340"/>
    </location>
</feature>
<comment type="similarity">
    <text evidence="1 4">Belongs to the SIS family. GutQ/KpsF subfamily.</text>
</comment>
<dbReference type="EMBL" id="CP000555">
    <property type="protein sequence ID" value="ABM96762.1"/>
    <property type="molecule type" value="Genomic_DNA"/>
</dbReference>
<evidence type="ECO:0000256" key="3">
    <source>
        <dbReference type="ARBA" id="ARBA00023122"/>
    </source>
</evidence>
<evidence type="ECO:0000256" key="2">
    <source>
        <dbReference type="ARBA" id="ARBA00022737"/>
    </source>
</evidence>
<evidence type="ECO:0000256" key="7">
    <source>
        <dbReference type="PROSITE-ProRule" id="PRU00703"/>
    </source>
</evidence>
<dbReference type="eggNOG" id="COG0794">
    <property type="taxonomic scope" value="Bacteria"/>
</dbReference>
<dbReference type="GO" id="GO:0046872">
    <property type="term" value="F:metal ion binding"/>
    <property type="evidence" value="ECO:0007669"/>
    <property type="project" value="UniProtKB-KW"/>
</dbReference>
<dbReference type="PROSITE" id="PS51371">
    <property type="entry name" value="CBS"/>
    <property type="match status" value="2"/>
</dbReference>
<dbReference type="GO" id="GO:0019146">
    <property type="term" value="F:arabinose-5-phosphate isomerase activity"/>
    <property type="evidence" value="ECO:0007669"/>
    <property type="project" value="UniProtKB-ARBA"/>
</dbReference>
<dbReference type="HOGENOM" id="CLU_040681_13_1_4"/>
<dbReference type="GO" id="GO:0097367">
    <property type="term" value="F:carbohydrate derivative binding"/>
    <property type="evidence" value="ECO:0007669"/>
    <property type="project" value="InterPro"/>
</dbReference>
<evidence type="ECO:0000313" key="10">
    <source>
        <dbReference type="EMBL" id="ABM96762.1"/>
    </source>
</evidence>
<dbReference type="PANTHER" id="PTHR42745:SF1">
    <property type="entry name" value="ARABINOSE 5-PHOSPHATE ISOMERASE KDSD"/>
    <property type="match status" value="1"/>
</dbReference>
<feature type="site" description="Catalytically relevant" evidence="6">
    <location>
        <position position="70"/>
    </location>
</feature>
<dbReference type="PROSITE" id="PS51464">
    <property type="entry name" value="SIS"/>
    <property type="match status" value="1"/>
</dbReference>
<dbReference type="InterPro" id="IPR001347">
    <property type="entry name" value="SIS_dom"/>
</dbReference>
<dbReference type="Pfam" id="PF01380">
    <property type="entry name" value="SIS"/>
    <property type="match status" value="1"/>
</dbReference>
<dbReference type="InterPro" id="IPR035474">
    <property type="entry name" value="SIS_Kpsf"/>
</dbReference>
<feature type="domain" description="SIS" evidence="9">
    <location>
        <begin position="45"/>
        <end position="195"/>
    </location>
</feature>
<feature type="site" description="Catalytically relevant" evidence="6">
    <location>
        <position position="204"/>
    </location>
</feature>
<dbReference type="InterPro" id="IPR046348">
    <property type="entry name" value="SIS_dom_sf"/>
</dbReference>
<dbReference type="PANTHER" id="PTHR42745">
    <property type="match status" value="1"/>
</dbReference>
<evidence type="ECO:0000259" key="9">
    <source>
        <dbReference type="PROSITE" id="PS51464"/>
    </source>
</evidence>
<evidence type="ECO:0000259" key="8">
    <source>
        <dbReference type="PROSITE" id="PS51371"/>
    </source>
</evidence>
<gene>
    <name evidence="10" type="ordered locus">Mpe_A3809</name>
</gene>
<dbReference type="Gene3D" id="3.10.580.10">
    <property type="entry name" value="CBS-domain"/>
    <property type="match status" value="1"/>
</dbReference>
<dbReference type="CDD" id="cd04604">
    <property type="entry name" value="CBS_pair_SIS_assoc"/>
    <property type="match status" value="1"/>
</dbReference>
<dbReference type="STRING" id="420662.Mpe_A3809"/>
<dbReference type="AlphaFoldDB" id="A2SMH3"/>
<dbReference type="InterPro" id="IPR000644">
    <property type="entry name" value="CBS_dom"/>
</dbReference>
<dbReference type="FunFam" id="3.40.50.10490:FF:000011">
    <property type="entry name" value="Arabinose 5-phosphate isomerase"/>
    <property type="match status" value="1"/>
</dbReference>
<dbReference type="GO" id="GO:0005975">
    <property type="term" value="P:carbohydrate metabolic process"/>
    <property type="evidence" value="ECO:0007669"/>
    <property type="project" value="InterPro"/>
</dbReference>
<proteinExistence type="inferred from homology"/>
<keyword evidence="5" id="KW-0862">Zinc</keyword>
<feature type="binding site" evidence="5">
    <location>
        <position position="93"/>
    </location>
    <ligand>
        <name>Zn(2+)</name>
        <dbReference type="ChEBI" id="CHEBI:29105"/>
    </ligand>
</feature>
<sequence>MTPPSASSSSSSSYSPQRSVEMGAQALAVEAQALGALQQRIVGPMADAFARAVAAMLVCRGRVVVMGMGKSGHVGRKIAATLASTGTPAMFVHPAEASHGDLGMVTPSDIVLAISNSGESDELAAILPVLKRLGVMLIAITGRADSNLARHAELVLDSAVAQEACPLNLAPTASTTAQMALGDALAVALLDARGFKEEDFARSHPGGSLGRKLLTHVRDVMRGGDAVPSVGPATAFTDLMREMSAKGLGATAIVDDAGRVQGIFTDGDLRRLIEKGGDLRALTAAEVMHPAPRTVRDDALAVDAADLMETHRITSVLVVDAQGVLVGALNINDLLRAKVI</sequence>
<dbReference type="NCBIfam" id="TIGR00393">
    <property type="entry name" value="kpsF"/>
    <property type="match status" value="1"/>
</dbReference>
<feature type="site" description="Catalytically relevant" evidence="6">
    <location>
        <position position="163"/>
    </location>
</feature>
<dbReference type="KEGG" id="mpt:Mpe_A3809"/>
<accession>A2SMH3</accession>
<keyword evidence="3 7" id="KW-0129">CBS domain</keyword>
<protein>
    <submittedName>
        <fullName evidence="10">Arabinose-5-phosphate isomerase</fullName>
    </submittedName>
</protein>
<dbReference type="Proteomes" id="UP000000366">
    <property type="component" value="Chromosome"/>
</dbReference>
<evidence type="ECO:0000256" key="1">
    <source>
        <dbReference type="ARBA" id="ARBA00008165"/>
    </source>
</evidence>
<evidence type="ECO:0000256" key="4">
    <source>
        <dbReference type="PIRNR" id="PIRNR004692"/>
    </source>
</evidence>